<evidence type="ECO:0000313" key="3">
    <source>
        <dbReference type="Proteomes" id="UP000595140"/>
    </source>
</evidence>
<keyword evidence="3" id="KW-1185">Reference proteome</keyword>
<feature type="region of interest" description="Disordered" evidence="1">
    <location>
        <begin position="52"/>
        <end position="71"/>
    </location>
</feature>
<gene>
    <name evidence="2" type="ORF">CCAM_LOCUS40630</name>
</gene>
<evidence type="ECO:0000256" key="1">
    <source>
        <dbReference type="SAM" id="MobiDB-lite"/>
    </source>
</evidence>
<reference evidence="2 3" key="1">
    <citation type="submission" date="2018-04" db="EMBL/GenBank/DDBJ databases">
        <authorList>
            <person name="Vogel A."/>
        </authorList>
    </citation>
    <scope>NUCLEOTIDE SEQUENCE [LARGE SCALE GENOMIC DNA]</scope>
</reference>
<proteinExistence type="predicted"/>
<organism evidence="2 3">
    <name type="scientific">Cuscuta campestris</name>
    <dbReference type="NCBI Taxonomy" id="132261"/>
    <lineage>
        <taxon>Eukaryota</taxon>
        <taxon>Viridiplantae</taxon>
        <taxon>Streptophyta</taxon>
        <taxon>Embryophyta</taxon>
        <taxon>Tracheophyta</taxon>
        <taxon>Spermatophyta</taxon>
        <taxon>Magnoliopsida</taxon>
        <taxon>eudicotyledons</taxon>
        <taxon>Gunneridae</taxon>
        <taxon>Pentapetalae</taxon>
        <taxon>asterids</taxon>
        <taxon>lamiids</taxon>
        <taxon>Solanales</taxon>
        <taxon>Convolvulaceae</taxon>
        <taxon>Cuscuteae</taxon>
        <taxon>Cuscuta</taxon>
        <taxon>Cuscuta subgen. Grammica</taxon>
        <taxon>Cuscuta sect. Cleistogrammica</taxon>
    </lineage>
</organism>
<dbReference type="EMBL" id="OOIL02006630">
    <property type="protein sequence ID" value="VFQ98854.1"/>
    <property type="molecule type" value="Genomic_DNA"/>
</dbReference>
<dbReference type="Proteomes" id="UP000595140">
    <property type="component" value="Unassembled WGS sequence"/>
</dbReference>
<dbReference type="AlphaFoldDB" id="A0A484NGH9"/>
<feature type="region of interest" description="Disordered" evidence="1">
    <location>
        <begin position="1"/>
        <end position="45"/>
    </location>
</feature>
<evidence type="ECO:0000313" key="2">
    <source>
        <dbReference type="EMBL" id="VFQ98854.1"/>
    </source>
</evidence>
<protein>
    <submittedName>
        <fullName evidence="2">Uncharacterized protein</fullName>
    </submittedName>
</protein>
<accession>A0A484NGH9</accession>
<sequence length="91" mass="10121">MKTVTILEGSVSSPWRSHRPSLLNPTATAAQIHSRRRSSDPSPPLLLRAAAADAQTRRRRYKDLSSSPPLPTLVRLHHQMAVFLVPPRPNP</sequence>
<name>A0A484NGH9_9ASTE</name>